<dbReference type="SUPFAM" id="SSF53335">
    <property type="entry name" value="S-adenosyl-L-methionine-dependent methyltransferases"/>
    <property type="match status" value="1"/>
</dbReference>
<keyword evidence="7" id="KW-0808">Transferase</keyword>
<dbReference type="PANTHER" id="PTHR13539">
    <property type="entry name" value="CALMODULIN-LYSINE N-METHYLTRANSFERASE"/>
    <property type="match status" value="1"/>
</dbReference>
<dbReference type="Pfam" id="PF10294">
    <property type="entry name" value="Methyltransf_16"/>
    <property type="match status" value="1"/>
</dbReference>
<dbReference type="GO" id="GO:0005737">
    <property type="term" value="C:cytoplasm"/>
    <property type="evidence" value="ECO:0007669"/>
    <property type="project" value="UniProtKB-SubCell"/>
</dbReference>
<evidence type="ECO:0000256" key="1">
    <source>
        <dbReference type="ARBA" id="ARBA00004123"/>
    </source>
</evidence>
<organism evidence="9">
    <name type="scientific">Fibrocapsa japonica</name>
    <dbReference type="NCBI Taxonomy" id="94617"/>
    <lineage>
        <taxon>Eukaryota</taxon>
        <taxon>Sar</taxon>
        <taxon>Stramenopiles</taxon>
        <taxon>Ochrophyta</taxon>
        <taxon>Raphidophyceae</taxon>
        <taxon>Chattonellales</taxon>
        <taxon>Chattonellaceae</taxon>
        <taxon>Fibrocapsa</taxon>
    </lineage>
</organism>
<sequence>MLSRNPEEEEFEEADRLLDSINFPTFDRQTLVRDRPTTSSPVMYNSHVILMNKFAFELEGNPKELVIASQFVNGADNSGGKIWEASTLLAEWIISDGPTLFANRSVLELGAGVSGLPGLSASIFAESVSLTDGQDSMVEYLSLNLDLNKEILRQTRCLVEGITSELTVNCFNLNWDHVTSQQQEKYAKHFDIIIASEIIYDAVNTDSMASAFDTLLKEDGTAFIILPARSRSTHNESEFLTQLAVLGFSMQAQEIFDIKQVEQSTEVNLQQDTKQSCEDGVEDERYVLYSCQREKNW</sequence>
<proteinExistence type="predicted"/>
<keyword evidence="5" id="KW-0963">Cytoplasm</keyword>
<dbReference type="InterPro" id="IPR019410">
    <property type="entry name" value="Methyltransf_16"/>
</dbReference>
<dbReference type="InterPro" id="IPR025800">
    <property type="entry name" value="CaM-Lys-N-MeTrfase"/>
</dbReference>
<dbReference type="PANTHER" id="PTHR13539:SF3">
    <property type="entry name" value="CALMODULIN-LYSINE N-METHYLTRANSFERASE"/>
    <property type="match status" value="1"/>
</dbReference>
<keyword evidence="6" id="KW-0489">Methyltransferase</keyword>
<accession>A0A7S2UVU6</accession>
<gene>
    <name evidence="9" type="ORF">FJAP1339_LOCUS3261</name>
</gene>
<dbReference type="GO" id="GO:0032259">
    <property type="term" value="P:methylation"/>
    <property type="evidence" value="ECO:0007669"/>
    <property type="project" value="UniProtKB-KW"/>
</dbReference>
<dbReference type="GO" id="GO:0005634">
    <property type="term" value="C:nucleus"/>
    <property type="evidence" value="ECO:0007669"/>
    <property type="project" value="UniProtKB-SubCell"/>
</dbReference>
<protein>
    <recommendedName>
        <fullName evidence="4">Calmodulin-lysine N-methyltransferase</fullName>
        <ecNumber evidence="3">2.1.1.60</ecNumber>
    </recommendedName>
</protein>
<dbReference type="AlphaFoldDB" id="A0A7S2UVU6"/>
<dbReference type="Gene3D" id="3.40.50.150">
    <property type="entry name" value="Vaccinia Virus protein VP39"/>
    <property type="match status" value="1"/>
</dbReference>
<keyword evidence="8" id="KW-0539">Nucleus</keyword>
<dbReference type="InterPro" id="IPR029063">
    <property type="entry name" value="SAM-dependent_MTases_sf"/>
</dbReference>
<evidence type="ECO:0000256" key="7">
    <source>
        <dbReference type="ARBA" id="ARBA00022679"/>
    </source>
</evidence>
<evidence type="ECO:0000256" key="8">
    <source>
        <dbReference type="ARBA" id="ARBA00023242"/>
    </source>
</evidence>
<evidence type="ECO:0000256" key="4">
    <source>
        <dbReference type="ARBA" id="ARBA00020594"/>
    </source>
</evidence>
<dbReference type="EC" id="2.1.1.60" evidence="3"/>
<evidence type="ECO:0000256" key="3">
    <source>
        <dbReference type="ARBA" id="ARBA00011914"/>
    </source>
</evidence>
<evidence type="ECO:0000313" key="9">
    <source>
        <dbReference type="EMBL" id="CAD9860740.1"/>
    </source>
</evidence>
<reference evidence="9" key="1">
    <citation type="submission" date="2021-01" db="EMBL/GenBank/DDBJ databases">
        <authorList>
            <person name="Corre E."/>
            <person name="Pelletier E."/>
            <person name="Niang G."/>
            <person name="Scheremetjew M."/>
            <person name="Finn R."/>
            <person name="Kale V."/>
            <person name="Holt S."/>
            <person name="Cochrane G."/>
            <person name="Meng A."/>
            <person name="Brown T."/>
            <person name="Cohen L."/>
        </authorList>
    </citation>
    <scope>NUCLEOTIDE SEQUENCE</scope>
    <source>
        <strain evidence="9">CCMP1661</strain>
    </source>
</reference>
<dbReference type="GO" id="GO:0018025">
    <property type="term" value="F:calmodulin-lysine N-methyltransferase activity"/>
    <property type="evidence" value="ECO:0007669"/>
    <property type="project" value="UniProtKB-EC"/>
</dbReference>
<name>A0A7S2UVU6_9STRA</name>
<comment type="subcellular location">
    <subcellularLocation>
        <location evidence="2">Cytoplasm</location>
    </subcellularLocation>
    <subcellularLocation>
        <location evidence="1">Nucleus</location>
    </subcellularLocation>
</comment>
<evidence type="ECO:0000256" key="5">
    <source>
        <dbReference type="ARBA" id="ARBA00022490"/>
    </source>
</evidence>
<evidence type="ECO:0000256" key="2">
    <source>
        <dbReference type="ARBA" id="ARBA00004496"/>
    </source>
</evidence>
<evidence type="ECO:0000256" key="6">
    <source>
        <dbReference type="ARBA" id="ARBA00022603"/>
    </source>
</evidence>
<dbReference type="EMBL" id="HBHR01006643">
    <property type="protein sequence ID" value="CAD9860740.1"/>
    <property type="molecule type" value="Transcribed_RNA"/>
</dbReference>